<dbReference type="GO" id="GO:0005759">
    <property type="term" value="C:mitochondrial matrix"/>
    <property type="evidence" value="ECO:0007669"/>
    <property type="project" value="TreeGrafter"/>
</dbReference>
<feature type="compositionally biased region" description="Low complexity" evidence="1">
    <location>
        <begin position="323"/>
        <end position="332"/>
    </location>
</feature>
<dbReference type="GO" id="GO:0044528">
    <property type="term" value="P:regulation of mitochondrial mRNA stability"/>
    <property type="evidence" value="ECO:0007669"/>
    <property type="project" value="TreeGrafter"/>
</dbReference>
<dbReference type="PANTHER" id="PTHR21228">
    <property type="entry name" value="FAST LEU-RICH DOMAIN-CONTAINING"/>
    <property type="match status" value="1"/>
</dbReference>
<dbReference type="GO" id="GO:0000963">
    <property type="term" value="P:mitochondrial RNA processing"/>
    <property type="evidence" value="ECO:0007669"/>
    <property type="project" value="TreeGrafter"/>
</dbReference>
<organism evidence="2 3">
    <name type="scientific">Tetradesmus obliquus</name>
    <name type="common">Green alga</name>
    <name type="synonym">Acutodesmus obliquus</name>
    <dbReference type="NCBI Taxonomy" id="3088"/>
    <lineage>
        <taxon>Eukaryota</taxon>
        <taxon>Viridiplantae</taxon>
        <taxon>Chlorophyta</taxon>
        <taxon>core chlorophytes</taxon>
        <taxon>Chlorophyceae</taxon>
        <taxon>CS clade</taxon>
        <taxon>Sphaeropleales</taxon>
        <taxon>Scenedesmaceae</taxon>
        <taxon>Tetradesmus</taxon>
    </lineage>
</organism>
<name>A0A383WLN5_TETOB</name>
<evidence type="ECO:0000313" key="3">
    <source>
        <dbReference type="Proteomes" id="UP000256970"/>
    </source>
</evidence>
<proteinExistence type="predicted"/>
<sequence>MSALILVSEVVTPLSSSSSSSGSSSSIDGPAAAARARAVCNLRHGSRRGALLKTRVAQRRYRVRKAAAAGQPRHISISTSPEDPSFAAKLASEISNCSEPRQLRKLLQDCGSHLTAAHCAAAISHLAGMMAAQQVQQQQQQQQQFQEAYHVPAAMAAELLAAHMEQASVTDCARAIYSLARLQLHRPALLKAAADRSSSGQLSAATPHALACLAAGLAHWGYAPHEAWQQQLCDEAAAQMSGFTAQDLANLMFALAVWRRPLSQSFLQRCLTAFRGHWGSADCHAPALLRFIFALTQLPPCLPEGQPGMLQAAAESAGHVHQHQQQQQQQRQQQQCGGQELARLLWGFAELRCWPGQAWMDDWLAAMQQQLGTMHPADLADTVWALARLRYTPPEPWMQTLAASITKTLPEFSAQGLAMVIWGFSHLGLRPERQWLLRFSCAAGDAYEEGSAQRLGQFVAGLLAQQNRQRFSAQGRLQRLALG</sequence>
<dbReference type="GO" id="GO:0035770">
    <property type="term" value="C:ribonucleoprotein granule"/>
    <property type="evidence" value="ECO:0007669"/>
    <property type="project" value="TreeGrafter"/>
</dbReference>
<dbReference type="GO" id="GO:0003723">
    <property type="term" value="F:RNA binding"/>
    <property type="evidence" value="ECO:0007669"/>
    <property type="project" value="TreeGrafter"/>
</dbReference>
<dbReference type="GO" id="GO:1901259">
    <property type="term" value="P:chloroplast rRNA processing"/>
    <property type="evidence" value="ECO:0007669"/>
    <property type="project" value="TreeGrafter"/>
</dbReference>
<keyword evidence="3" id="KW-1185">Reference proteome</keyword>
<gene>
    <name evidence="2" type="ORF">BQ4739_LOCUS18615</name>
</gene>
<evidence type="ECO:0000313" key="2">
    <source>
        <dbReference type="EMBL" id="SZX78321.1"/>
    </source>
</evidence>
<dbReference type="GO" id="GO:0009507">
    <property type="term" value="C:chloroplast"/>
    <property type="evidence" value="ECO:0007669"/>
    <property type="project" value="GOC"/>
</dbReference>
<reference evidence="2 3" key="1">
    <citation type="submission" date="2016-10" db="EMBL/GenBank/DDBJ databases">
        <authorList>
            <person name="Cai Z."/>
        </authorList>
    </citation>
    <scope>NUCLEOTIDE SEQUENCE [LARGE SCALE GENOMIC DNA]</scope>
</reference>
<dbReference type="EMBL" id="FNXT01001315">
    <property type="protein sequence ID" value="SZX78321.1"/>
    <property type="molecule type" value="Genomic_DNA"/>
</dbReference>
<evidence type="ECO:0000256" key="1">
    <source>
        <dbReference type="SAM" id="MobiDB-lite"/>
    </source>
</evidence>
<evidence type="ECO:0008006" key="4">
    <source>
        <dbReference type="Google" id="ProtNLM"/>
    </source>
</evidence>
<dbReference type="InterPro" id="IPR050870">
    <property type="entry name" value="FAST_kinase"/>
</dbReference>
<feature type="region of interest" description="Disordered" evidence="1">
    <location>
        <begin position="312"/>
        <end position="332"/>
    </location>
</feature>
<accession>A0A383WLN5</accession>
<protein>
    <recommendedName>
        <fullName evidence="4">RAP domain-containing protein</fullName>
    </recommendedName>
</protein>
<dbReference type="AlphaFoldDB" id="A0A383WLN5"/>
<dbReference type="PANTHER" id="PTHR21228:SF40">
    <property type="entry name" value="LD45607P"/>
    <property type="match status" value="1"/>
</dbReference>
<dbReference type="Proteomes" id="UP000256970">
    <property type="component" value="Unassembled WGS sequence"/>
</dbReference>